<dbReference type="EMBL" id="DS268989">
    <property type="protein sequence ID" value="EFP06914.1"/>
    <property type="molecule type" value="Genomic_DNA"/>
</dbReference>
<dbReference type="GeneID" id="9823342"/>
<keyword evidence="4" id="KW-1185">Reference proteome</keyword>
<dbReference type="InterPro" id="IPR002083">
    <property type="entry name" value="MATH/TRAF_dom"/>
</dbReference>
<dbReference type="PANTHER" id="PTHR22743:SF165">
    <property type="entry name" value="BTB AND MATH DOMAIN CONTAINING-RELATED"/>
    <property type="match status" value="1"/>
</dbReference>
<dbReference type="InterPro" id="IPR000210">
    <property type="entry name" value="BTB/POZ_dom"/>
</dbReference>
<feature type="compositionally biased region" description="Polar residues" evidence="1">
    <location>
        <begin position="21"/>
        <end position="34"/>
    </location>
</feature>
<reference evidence="3" key="1">
    <citation type="submission" date="2007-07" db="EMBL/GenBank/DDBJ databases">
        <title>PCAP assembly of the Caenorhabditis remanei genome.</title>
        <authorList>
            <consortium name="The Caenorhabditis remanei Sequencing Consortium"/>
            <person name="Wilson R.K."/>
        </authorList>
    </citation>
    <scope>NUCLEOTIDE SEQUENCE [LARGE SCALE GENOMIC DNA]</scope>
    <source>
        <strain evidence="3">PB4641</strain>
    </source>
</reference>
<feature type="region of interest" description="Disordered" evidence="1">
    <location>
        <begin position="1"/>
        <end position="44"/>
    </location>
</feature>
<evidence type="ECO:0000313" key="3">
    <source>
        <dbReference type="EMBL" id="EFP06914.1"/>
    </source>
</evidence>
<dbReference type="InterPro" id="IPR011333">
    <property type="entry name" value="SKP1/BTB/POZ_sf"/>
</dbReference>
<feature type="domain" description="BTB" evidence="2">
    <location>
        <begin position="218"/>
        <end position="276"/>
    </location>
</feature>
<dbReference type="RefSeq" id="XP_003090502.2">
    <property type="nucleotide sequence ID" value="XM_003090454.2"/>
</dbReference>
<dbReference type="Pfam" id="PF00917">
    <property type="entry name" value="MATH"/>
    <property type="match status" value="1"/>
</dbReference>
<name>E3NM69_CAERE</name>
<organism evidence="4">
    <name type="scientific">Caenorhabditis remanei</name>
    <name type="common">Caenorhabditis vulgaris</name>
    <dbReference type="NCBI Taxonomy" id="31234"/>
    <lineage>
        <taxon>Eukaryota</taxon>
        <taxon>Metazoa</taxon>
        <taxon>Ecdysozoa</taxon>
        <taxon>Nematoda</taxon>
        <taxon>Chromadorea</taxon>
        <taxon>Rhabditida</taxon>
        <taxon>Rhabditina</taxon>
        <taxon>Rhabditomorpha</taxon>
        <taxon>Rhabditoidea</taxon>
        <taxon>Rhabditidae</taxon>
        <taxon>Peloderinae</taxon>
        <taxon>Caenorhabditis</taxon>
    </lineage>
</organism>
<dbReference type="CTD" id="9823342"/>
<dbReference type="SMART" id="SM00225">
    <property type="entry name" value="BTB"/>
    <property type="match status" value="1"/>
</dbReference>
<evidence type="ECO:0000259" key="2">
    <source>
        <dbReference type="PROSITE" id="PS50097"/>
    </source>
</evidence>
<evidence type="ECO:0000313" key="4">
    <source>
        <dbReference type="Proteomes" id="UP000008281"/>
    </source>
</evidence>
<dbReference type="STRING" id="31234.E3NM69"/>
<dbReference type="InParanoid" id="E3NM69"/>
<dbReference type="Pfam" id="PF00651">
    <property type="entry name" value="BTB"/>
    <property type="match status" value="1"/>
</dbReference>
<protein>
    <recommendedName>
        <fullName evidence="2">BTB domain-containing protein</fullName>
    </recommendedName>
</protein>
<dbReference type="Proteomes" id="UP000008281">
    <property type="component" value="Unassembled WGS sequence"/>
</dbReference>
<evidence type="ECO:0000256" key="1">
    <source>
        <dbReference type="SAM" id="MobiDB-lite"/>
    </source>
</evidence>
<proteinExistence type="predicted"/>
<dbReference type="AlphaFoldDB" id="E3NM69"/>
<dbReference type="OrthoDB" id="6359816at2759"/>
<dbReference type="CDD" id="cd18186">
    <property type="entry name" value="BTB_POZ_ZBTB_KLHL-like"/>
    <property type="match status" value="1"/>
</dbReference>
<dbReference type="FunCoup" id="E3NM69">
    <property type="interactions" value="30"/>
</dbReference>
<dbReference type="PROSITE" id="PS50097">
    <property type="entry name" value="BTB"/>
    <property type="match status" value="1"/>
</dbReference>
<gene>
    <name evidence="3" type="ORF">CRE_14375</name>
</gene>
<dbReference type="PANTHER" id="PTHR22743">
    <property type="entry name" value="MEPRIN/TRAF-LIKE MATH FAMILY-C.ELEGANS"/>
    <property type="match status" value="1"/>
</dbReference>
<dbReference type="KEGG" id="crq:GCK72_016137"/>
<dbReference type="HOGENOM" id="CLU_051249_1_1_1"/>
<feature type="compositionally biased region" description="Low complexity" evidence="1">
    <location>
        <begin position="35"/>
        <end position="44"/>
    </location>
</feature>
<sequence>MADNTHAPPPPKRSRIEGDSITFTNSTNANNRCENSVNSTSSSDSSQATVSLIYYSRLFTNFFQIQPEMLSTTGKYFVLKRVVKSVKEIEEKRIVTEAEEHFGFHWVMVRKMEGDRVRFLVHCFRWPNTENWSIEVDTKLVVRTNRIRAVRDGYQTLTTELIILPTSGRSLSIEWEELKQYLLVDEVTVEIHVKIKKTTRIYKDNLRSFDDETMKEFSDVVLVVKDKKFFLTKQLLAVHSSYFKALFLGPNRESRRTEIKLTGIDPADIQNYLELLCGDNSIDEITIEGILLVADKYDTPLAARKCEEFLLKKSVKDLKKKLQMSVKYALDKLKKHCLDEIKSIADVRSLLPVNVGELDPSIMQELFKKSLALHIAH</sequence>
<dbReference type="InterPro" id="IPR052664">
    <property type="entry name" value="BTB-MATH_domain_protein"/>
</dbReference>
<dbReference type="SUPFAM" id="SSF54695">
    <property type="entry name" value="POZ domain"/>
    <property type="match status" value="1"/>
</dbReference>
<accession>E3NM69</accession>
<dbReference type="Gene3D" id="3.30.710.10">
    <property type="entry name" value="Potassium Channel Kv1.1, Chain A"/>
    <property type="match status" value="1"/>
</dbReference>
<dbReference type="CDD" id="cd00121">
    <property type="entry name" value="MATH"/>
    <property type="match status" value="1"/>
</dbReference>